<organism evidence="3 4">
    <name type="scientific">Phaeodactylibacter xiamenensis</name>
    <dbReference type="NCBI Taxonomy" id="1524460"/>
    <lineage>
        <taxon>Bacteria</taxon>
        <taxon>Pseudomonadati</taxon>
        <taxon>Bacteroidota</taxon>
        <taxon>Saprospiria</taxon>
        <taxon>Saprospirales</taxon>
        <taxon>Haliscomenobacteraceae</taxon>
        <taxon>Phaeodactylibacter</taxon>
    </lineage>
</organism>
<feature type="transmembrane region" description="Helical" evidence="1">
    <location>
        <begin position="12"/>
        <end position="29"/>
    </location>
</feature>
<evidence type="ECO:0000256" key="1">
    <source>
        <dbReference type="SAM" id="Phobius"/>
    </source>
</evidence>
<evidence type="ECO:0000259" key="2">
    <source>
        <dbReference type="Pfam" id="PF00149"/>
    </source>
</evidence>
<comment type="caution">
    <text evidence="3">The sequence shown here is derived from an EMBL/GenBank/DDBJ whole genome shotgun (WGS) entry which is preliminary data.</text>
</comment>
<feature type="domain" description="Calcineurin-like phosphoesterase" evidence="2">
    <location>
        <begin position="64"/>
        <end position="186"/>
    </location>
</feature>
<dbReference type="AlphaFoldDB" id="A0A098S6S8"/>
<evidence type="ECO:0000313" key="4">
    <source>
        <dbReference type="Proteomes" id="UP000029736"/>
    </source>
</evidence>
<dbReference type="Pfam" id="PF00149">
    <property type="entry name" value="Metallophos"/>
    <property type="match status" value="1"/>
</dbReference>
<dbReference type="SUPFAM" id="SSF56300">
    <property type="entry name" value="Metallo-dependent phosphatases"/>
    <property type="match status" value="1"/>
</dbReference>
<protein>
    <recommendedName>
        <fullName evidence="2">Calcineurin-like phosphoesterase domain-containing protein</fullName>
    </recommendedName>
</protein>
<sequence>MNEITVADTVFFRIAVFYSLMAGVLLMGCKPEKEPRRFLFLGHPYEWGTEDQVDPRLEAFDYEPYEAVWLGGDVCARTGKDPATMDYLDSVFNLERTHWALGNHDWDYGERENVLSRLPSPPYYTVWEDGFCLTVLNTNLFWPYPSTPPQENCADKMAQWQMVQNVADTISESTHWVILHHHALFSDLMVEPQGGDTLRTFNVNPTPFFTTCDSLSELTATWYPELVRVKQRGVEVVCIGGDFGMRAKQFEFQTPEGIWLLGSGINNSVSREYAPAYVTDFGPDHVLELWYQEGRLEWAFVPLGGD</sequence>
<proteinExistence type="predicted"/>
<dbReference type="EMBL" id="JPOS01000038">
    <property type="protein sequence ID" value="KGE87343.1"/>
    <property type="molecule type" value="Genomic_DNA"/>
</dbReference>
<dbReference type="Gene3D" id="3.60.21.10">
    <property type="match status" value="1"/>
</dbReference>
<keyword evidence="4" id="KW-1185">Reference proteome</keyword>
<gene>
    <name evidence="3" type="ORF">IX84_17125</name>
</gene>
<reference evidence="3 4" key="1">
    <citation type="journal article" date="2014" name="Int. J. Syst. Evol. Microbiol.">
        <title>Phaeodactylibacter xiamenensis gen. nov., sp. nov., a member of the family Saprospiraceae isolated from the marine alga Phaeodactylum tricornutum.</title>
        <authorList>
            <person name="Chen Z.Jr."/>
            <person name="Lei X."/>
            <person name="Lai Q."/>
            <person name="Li Y."/>
            <person name="Zhang B."/>
            <person name="Zhang J."/>
            <person name="Zhang H."/>
            <person name="Yang L."/>
            <person name="Zheng W."/>
            <person name="Tian Y."/>
            <person name="Yu Z."/>
            <person name="Xu H.Jr."/>
            <person name="Zheng T."/>
        </authorList>
    </citation>
    <scope>NUCLEOTIDE SEQUENCE [LARGE SCALE GENOMIC DNA]</scope>
    <source>
        <strain evidence="3 4">KD52</strain>
    </source>
</reference>
<dbReference type="OrthoDB" id="1116938at2"/>
<evidence type="ECO:0000313" key="3">
    <source>
        <dbReference type="EMBL" id="KGE87343.1"/>
    </source>
</evidence>
<keyword evidence="1" id="KW-1133">Transmembrane helix</keyword>
<dbReference type="InterPro" id="IPR029052">
    <property type="entry name" value="Metallo-depent_PP-like"/>
</dbReference>
<dbReference type="GO" id="GO:0016787">
    <property type="term" value="F:hydrolase activity"/>
    <property type="evidence" value="ECO:0007669"/>
    <property type="project" value="InterPro"/>
</dbReference>
<dbReference type="RefSeq" id="WP_044223081.1">
    <property type="nucleotide sequence ID" value="NZ_JBKAGJ010000009.1"/>
</dbReference>
<dbReference type="Proteomes" id="UP000029736">
    <property type="component" value="Unassembled WGS sequence"/>
</dbReference>
<keyword evidence="1" id="KW-0812">Transmembrane</keyword>
<keyword evidence="1" id="KW-0472">Membrane</keyword>
<dbReference type="InterPro" id="IPR004843">
    <property type="entry name" value="Calcineurin-like_PHP"/>
</dbReference>
<dbReference type="STRING" id="1524460.IX84_17125"/>
<accession>A0A098S6S8</accession>
<name>A0A098S6S8_9BACT</name>